<comment type="caution">
    <text evidence="2">The sequence shown here is derived from an EMBL/GenBank/DDBJ whole genome shotgun (WGS) entry which is preliminary data.</text>
</comment>
<reference evidence="2 3" key="1">
    <citation type="submission" date="2023-07" db="EMBL/GenBank/DDBJ databases">
        <title>Sorghum-associated microbial communities from plants grown in Nebraska, USA.</title>
        <authorList>
            <person name="Schachtman D."/>
        </authorList>
    </citation>
    <scope>NUCLEOTIDE SEQUENCE [LARGE SCALE GENOMIC DNA]</scope>
    <source>
        <strain evidence="2 3">BE211</strain>
    </source>
</reference>
<accession>A0ABU1TYS6</accession>
<dbReference type="InterPro" id="IPR000994">
    <property type="entry name" value="Pept_M24"/>
</dbReference>
<dbReference type="Gene3D" id="3.90.230.10">
    <property type="entry name" value="Creatinase/methionine aminopeptidase superfamily"/>
    <property type="match status" value="1"/>
</dbReference>
<dbReference type="SUPFAM" id="SSF55920">
    <property type="entry name" value="Creatinase/aminopeptidase"/>
    <property type="match status" value="1"/>
</dbReference>
<dbReference type="InterPro" id="IPR036005">
    <property type="entry name" value="Creatinase/aminopeptidase-like"/>
</dbReference>
<evidence type="ECO:0000259" key="1">
    <source>
        <dbReference type="Pfam" id="PF00557"/>
    </source>
</evidence>
<dbReference type="Proteomes" id="UP001258181">
    <property type="component" value="Unassembled WGS sequence"/>
</dbReference>
<gene>
    <name evidence="2" type="ORF">J2X07_001347</name>
</gene>
<dbReference type="Pfam" id="PF00557">
    <property type="entry name" value="Peptidase_M24"/>
    <property type="match status" value="1"/>
</dbReference>
<organism evidence="2 3">
    <name type="scientific">Fictibacillus barbaricus</name>
    <dbReference type="NCBI Taxonomy" id="182136"/>
    <lineage>
        <taxon>Bacteria</taxon>
        <taxon>Bacillati</taxon>
        <taxon>Bacillota</taxon>
        <taxon>Bacilli</taxon>
        <taxon>Bacillales</taxon>
        <taxon>Fictibacillaceae</taxon>
        <taxon>Fictibacillus</taxon>
    </lineage>
</organism>
<protein>
    <recommendedName>
        <fullName evidence="1">Peptidase M24 domain-containing protein</fullName>
    </recommendedName>
</protein>
<dbReference type="EMBL" id="JAVDWA010000002">
    <property type="protein sequence ID" value="MDR7072370.1"/>
    <property type="molecule type" value="Genomic_DNA"/>
</dbReference>
<sequence>MMKVKTKNNISILTLAERDKIMDQWLLNRLQFLLPGLMKKHKIDMWITIAREYNEDPIGSTLFPSAIDSSRRLTIFAFVKDKKGETNRFVIHPNKDFEPFYTCYPFKTGESPFQALRHLMDFYHPENIAINNSSHFAFCDGISHSFYETLQETIGPSHAKKLISSEPIVLDWLQLRTESELDMYKELAEITQSIVKMTLSNEVIKPHITTTGDVVKWIRQKVLDLGLETSFYPTVDIQRKQAEADRITGTIIPGDIVHLDFGIKYLGLCTDTQQLAYVLLPNETNVPEGLNKALRIGNDFEDLFFVSCTNGISGNEIFNQVMESAKAKGISAMLYSHPIGTHCHAAGPIIGLYDKQGEIPVRGELLLQNNTCYALEFNIRTFIPEWQQDIPIYLEESVCFKENNMHYLTERQTSFHIITS</sequence>
<dbReference type="RefSeq" id="WP_310257674.1">
    <property type="nucleotide sequence ID" value="NZ_JAVDWA010000002.1"/>
</dbReference>
<evidence type="ECO:0000313" key="2">
    <source>
        <dbReference type="EMBL" id="MDR7072370.1"/>
    </source>
</evidence>
<proteinExistence type="predicted"/>
<evidence type="ECO:0000313" key="3">
    <source>
        <dbReference type="Proteomes" id="UP001258181"/>
    </source>
</evidence>
<feature type="domain" description="Peptidase M24" evidence="1">
    <location>
        <begin position="184"/>
        <end position="386"/>
    </location>
</feature>
<name>A0ABU1TYS6_9BACL</name>
<keyword evidence="3" id="KW-1185">Reference proteome</keyword>